<keyword evidence="2" id="KW-1185">Reference proteome</keyword>
<name>A0A1N7CIL3_9EURY</name>
<evidence type="ECO:0000313" key="2">
    <source>
        <dbReference type="Proteomes" id="UP000186914"/>
    </source>
</evidence>
<protein>
    <submittedName>
        <fullName evidence="1">Uncharacterized protein</fullName>
    </submittedName>
</protein>
<gene>
    <name evidence="1" type="ORF">SAMN05421858_3027</name>
</gene>
<dbReference type="AlphaFoldDB" id="A0A1N7CIL3"/>
<sequence length="90" mass="9601">MHVDSMGCDAVTMQDVIELDAAICLQRLAVVDCNATLAQIVLPSTIERAFSSSSQVLTNDVAANGVAVRLNHFDVGWECSQLLSTPGIRP</sequence>
<proteinExistence type="predicted"/>
<dbReference type="EMBL" id="FTNO01000003">
    <property type="protein sequence ID" value="SIR63400.1"/>
    <property type="molecule type" value="Genomic_DNA"/>
</dbReference>
<organism evidence="1 2">
    <name type="scientific">Haladaptatus litoreus</name>
    <dbReference type="NCBI Taxonomy" id="553468"/>
    <lineage>
        <taxon>Archaea</taxon>
        <taxon>Methanobacteriati</taxon>
        <taxon>Methanobacteriota</taxon>
        <taxon>Stenosarchaea group</taxon>
        <taxon>Halobacteria</taxon>
        <taxon>Halobacteriales</taxon>
        <taxon>Haladaptataceae</taxon>
        <taxon>Haladaptatus</taxon>
    </lineage>
</organism>
<dbReference type="Proteomes" id="UP000186914">
    <property type="component" value="Unassembled WGS sequence"/>
</dbReference>
<reference evidence="2" key="1">
    <citation type="submission" date="2017-01" db="EMBL/GenBank/DDBJ databases">
        <authorList>
            <person name="Varghese N."/>
            <person name="Submissions S."/>
        </authorList>
    </citation>
    <scope>NUCLEOTIDE SEQUENCE [LARGE SCALE GENOMIC DNA]</scope>
    <source>
        <strain evidence="2">CGMCC 1.7737</strain>
    </source>
</reference>
<accession>A0A1N7CIL3</accession>
<evidence type="ECO:0000313" key="1">
    <source>
        <dbReference type="EMBL" id="SIR63400.1"/>
    </source>
</evidence>